<dbReference type="EMBL" id="SWCJ01000024">
    <property type="protein sequence ID" value="TKB50036.1"/>
    <property type="molecule type" value="Genomic_DNA"/>
</dbReference>
<feature type="binding site" evidence="3">
    <location>
        <position position="71"/>
    </location>
    <ligand>
        <name>substrate</name>
    </ligand>
</feature>
<dbReference type="Proteomes" id="UP000305675">
    <property type="component" value="Unassembled WGS sequence"/>
</dbReference>
<evidence type="ECO:0000256" key="2">
    <source>
        <dbReference type="PIRSR" id="PIRSR613078-1"/>
    </source>
</evidence>
<accession>A0A4U1BFI6</accession>
<dbReference type="AlphaFoldDB" id="A0A4U1BFI6"/>
<feature type="active site" description="Proton donor/acceptor" evidence="2">
    <location>
        <position position="95"/>
    </location>
</feature>
<evidence type="ECO:0000256" key="3">
    <source>
        <dbReference type="PIRSR" id="PIRSR613078-2"/>
    </source>
</evidence>
<organism evidence="4 5">
    <name type="scientific">Ferrimonas aestuarii</name>
    <dbReference type="NCBI Taxonomy" id="2569539"/>
    <lineage>
        <taxon>Bacteria</taxon>
        <taxon>Pseudomonadati</taxon>
        <taxon>Pseudomonadota</taxon>
        <taxon>Gammaproteobacteria</taxon>
        <taxon>Alteromonadales</taxon>
        <taxon>Ferrimonadaceae</taxon>
        <taxon>Ferrimonas</taxon>
    </lineage>
</organism>
<dbReference type="Gene3D" id="3.40.50.1240">
    <property type="entry name" value="Phosphoglycerate mutase-like"/>
    <property type="match status" value="1"/>
</dbReference>
<keyword evidence="1" id="KW-0378">Hydrolase</keyword>
<dbReference type="Pfam" id="PF00300">
    <property type="entry name" value="His_Phos_1"/>
    <property type="match status" value="1"/>
</dbReference>
<evidence type="ECO:0000313" key="5">
    <source>
        <dbReference type="Proteomes" id="UP000305675"/>
    </source>
</evidence>
<evidence type="ECO:0000313" key="4">
    <source>
        <dbReference type="EMBL" id="TKB50036.1"/>
    </source>
</evidence>
<reference evidence="4 5" key="1">
    <citation type="submission" date="2019-04" db="EMBL/GenBank/DDBJ databases">
        <authorList>
            <person name="Hwang J.C."/>
        </authorList>
    </citation>
    <scope>NUCLEOTIDE SEQUENCE [LARGE SCALE GENOMIC DNA]</scope>
    <source>
        <strain evidence="4 5">IMCC35002</strain>
    </source>
</reference>
<dbReference type="SMART" id="SM00855">
    <property type="entry name" value="PGAM"/>
    <property type="match status" value="1"/>
</dbReference>
<proteinExistence type="predicted"/>
<protein>
    <submittedName>
        <fullName evidence="4">Histidine phosphatase family protein</fullName>
    </submittedName>
</protein>
<dbReference type="OrthoDB" id="9781415at2"/>
<feature type="active site" description="Tele-phosphohistidine intermediate" evidence="2">
    <location>
        <position position="22"/>
    </location>
</feature>
<dbReference type="PANTHER" id="PTHR46517">
    <property type="entry name" value="FRUCTOSE-2,6-BISPHOSPHATASE TIGAR"/>
    <property type="match status" value="1"/>
</dbReference>
<keyword evidence="5" id="KW-1185">Reference proteome</keyword>
<dbReference type="GO" id="GO:0004331">
    <property type="term" value="F:fructose-2,6-bisphosphate 2-phosphatase activity"/>
    <property type="evidence" value="ECO:0007669"/>
    <property type="project" value="TreeGrafter"/>
</dbReference>
<feature type="binding site" evidence="3">
    <location>
        <begin position="21"/>
        <end position="28"/>
    </location>
    <ligand>
        <name>substrate</name>
    </ligand>
</feature>
<comment type="caution">
    <text evidence="4">The sequence shown here is derived from an EMBL/GenBank/DDBJ whole genome shotgun (WGS) entry which is preliminary data.</text>
</comment>
<evidence type="ECO:0000256" key="1">
    <source>
        <dbReference type="ARBA" id="ARBA00022801"/>
    </source>
</evidence>
<dbReference type="InterPro" id="IPR013078">
    <property type="entry name" value="His_Pase_superF_clade-1"/>
</dbReference>
<name>A0A4U1BFI6_9GAMM</name>
<dbReference type="InterPro" id="IPR001345">
    <property type="entry name" value="PG/BPGM_mutase_AS"/>
</dbReference>
<dbReference type="CDD" id="cd07067">
    <property type="entry name" value="HP_PGM_like"/>
    <property type="match status" value="1"/>
</dbReference>
<dbReference type="GO" id="GO:0043456">
    <property type="term" value="P:regulation of pentose-phosphate shunt"/>
    <property type="evidence" value="ECO:0007669"/>
    <property type="project" value="TreeGrafter"/>
</dbReference>
<gene>
    <name evidence="4" type="ORF">FCL42_19830</name>
</gene>
<dbReference type="PANTHER" id="PTHR46517:SF1">
    <property type="entry name" value="FRUCTOSE-2,6-BISPHOSPHATASE TIGAR"/>
    <property type="match status" value="1"/>
</dbReference>
<dbReference type="SUPFAM" id="SSF53254">
    <property type="entry name" value="Phosphoglycerate mutase-like"/>
    <property type="match status" value="1"/>
</dbReference>
<dbReference type="InterPro" id="IPR051695">
    <property type="entry name" value="Phosphoglycerate_Mutase"/>
</dbReference>
<dbReference type="GO" id="GO:0005829">
    <property type="term" value="C:cytosol"/>
    <property type="evidence" value="ECO:0007669"/>
    <property type="project" value="TreeGrafter"/>
</dbReference>
<sequence length="211" mass="23575">MADSSVRNKNENQKMQLTLCRHGQTEWNLKGIIQGHQDSPLTPLGQQQASALSSKLIPTRFDRVISSDLKRCLDTAKGALGNDQALLETSALLRERNFGVIQGLSLNEHPKWNSAFNQRFSQNRIDIEGSESASDVADRICTLLQALYQQGARDVLLFSHGEWIRTLMNLHYGHAPWSNASTLPGNGEMITLRQINPEILWGALNRAENQS</sequence>
<dbReference type="GO" id="GO:0045820">
    <property type="term" value="P:negative regulation of glycolytic process"/>
    <property type="evidence" value="ECO:0007669"/>
    <property type="project" value="TreeGrafter"/>
</dbReference>
<dbReference type="InterPro" id="IPR029033">
    <property type="entry name" value="His_PPase_superfam"/>
</dbReference>
<dbReference type="PROSITE" id="PS00175">
    <property type="entry name" value="PG_MUTASE"/>
    <property type="match status" value="1"/>
</dbReference>